<sequence>MKHAIHHKTPHCNGERAIRGATKPPAAYPQQARDYPNSEADDMAKQPDGRAVVPRRRHSTESIDHDRTKGSGSGISVVEKHTSKDYRSFAANMFGTVAFKMIEWLTPTTFDSLAQRSTNISHTTG</sequence>
<accession>A0A136JI05</accession>
<feature type="compositionally biased region" description="Basic and acidic residues" evidence="1">
    <location>
        <begin position="59"/>
        <end position="69"/>
    </location>
</feature>
<dbReference type="OrthoDB" id="5981550at2759"/>
<dbReference type="InParanoid" id="A0A136JI05"/>
<protein>
    <submittedName>
        <fullName evidence="2">Uncharacterized protein</fullName>
    </submittedName>
</protein>
<dbReference type="AlphaFoldDB" id="A0A136JI05"/>
<organism evidence="2 3">
    <name type="scientific">Microdochium bolleyi</name>
    <dbReference type="NCBI Taxonomy" id="196109"/>
    <lineage>
        <taxon>Eukaryota</taxon>
        <taxon>Fungi</taxon>
        <taxon>Dikarya</taxon>
        <taxon>Ascomycota</taxon>
        <taxon>Pezizomycotina</taxon>
        <taxon>Sordariomycetes</taxon>
        <taxon>Xylariomycetidae</taxon>
        <taxon>Xylariales</taxon>
        <taxon>Microdochiaceae</taxon>
        <taxon>Microdochium</taxon>
    </lineage>
</organism>
<feature type="region of interest" description="Disordered" evidence="1">
    <location>
        <begin position="1"/>
        <end position="82"/>
    </location>
</feature>
<gene>
    <name evidence="2" type="ORF">Micbo1qcDRAFT_155423</name>
</gene>
<reference evidence="3" key="1">
    <citation type="submission" date="2016-02" db="EMBL/GenBank/DDBJ databases">
        <title>Draft genome sequence of Microdochium bolleyi, a fungal endophyte of beachgrass.</title>
        <authorList>
            <consortium name="DOE Joint Genome Institute"/>
            <person name="David A.S."/>
            <person name="May G."/>
            <person name="Haridas S."/>
            <person name="Lim J."/>
            <person name="Wang M."/>
            <person name="Labutti K."/>
            <person name="Lipzen A."/>
            <person name="Barry K."/>
            <person name="Grigoriev I.V."/>
        </authorList>
    </citation>
    <scope>NUCLEOTIDE SEQUENCE [LARGE SCALE GENOMIC DNA]</scope>
    <source>
        <strain evidence="3">J235TASD1</strain>
    </source>
</reference>
<dbReference type="STRING" id="196109.A0A136JI05"/>
<evidence type="ECO:0000313" key="2">
    <source>
        <dbReference type="EMBL" id="KXJ96782.1"/>
    </source>
</evidence>
<evidence type="ECO:0000313" key="3">
    <source>
        <dbReference type="Proteomes" id="UP000070501"/>
    </source>
</evidence>
<dbReference type="EMBL" id="KQ964245">
    <property type="protein sequence ID" value="KXJ96782.1"/>
    <property type="molecule type" value="Genomic_DNA"/>
</dbReference>
<dbReference type="Proteomes" id="UP000070501">
    <property type="component" value="Unassembled WGS sequence"/>
</dbReference>
<evidence type="ECO:0000256" key="1">
    <source>
        <dbReference type="SAM" id="MobiDB-lite"/>
    </source>
</evidence>
<name>A0A136JI05_9PEZI</name>
<keyword evidence="3" id="KW-1185">Reference proteome</keyword>
<proteinExistence type="predicted"/>
<feature type="compositionally biased region" description="Basic residues" evidence="1">
    <location>
        <begin position="1"/>
        <end position="10"/>
    </location>
</feature>
<feature type="non-terminal residue" evidence="2">
    <location>
        <position position="125"/>
    </location>
</feature>